<accession>A0A8H7NYE1</accession>
<feature type="compositionally biased region" description="Pro residues" evidence="1">
    <location>
        <begin position="1089"/>
        <end position="1099"/>
    </location>
</feature>
<feature type="compositionally biased region" description="Basic and acidic residues" evidence="1">
    <location>
        <begin position="1119"/>
        <end position="1131"/>
    </location>
</feature>
<feature type="compositionally biased region" description="Basic and acidic residues" evidence="1">
    <location>
        <begin position="374"/>
        <end position="383"/>
    </location>
</feature>
<feature type="region of interest" description="Disordered" evidence="1">
    <location>
        <begin position="259"/>
        <end position="1296"/>
    </location>
</feature>
<feature type="compositionally biased region" description="Basic and acidic residues" evidence="1">
    <location>
        <begin position="790"/>
        <end position="837"/>
    </location>
</feature>
<protein>
    <submittedName>
        <fullName evidence="2">Uncharacterized protein</fullName>
    </submittedName>
</protein>
<feature type="compositionally biased region" description="Basic and acidic residues" evidence="1">
    <location>
        <begin position="594"/>
        <end position="604"/>
    </location>
</feature>
<feature type="compositionally biased region" description="Basic and acidic residues" evidence="1">
    <location>
        <begin position="873"/>
        <end position="885"/>
    </location>
</feature>
<feature type="compositionally biased region" description="Basic and acidic residues" evidence="1">
    <location>
        <begin position="849"/>
        <end position="860"/>
    </location>
</feature>
<feature type="compositionally biased region" description="Basic and acidic residues" evidence="1">
    <location>
        <begin position="654"/>
        <end position="664"/>
    </location>
</feature>
<feature type="compositionally biased region" description="Basic and acidic residues" evidence="1">
    <location>
        <begin position="937"/>
        <end position="975"/>
    </location>
</feature>
<feature type="compositionally biased region" description="Basic and acidic residues" evidence="1">
    <location>
        <begin position="1076"/>
        <end position="1085"/>
    </location>
</feature>
<feature type="compositionally biased region" description="Basic and acidic residues" evidence="1">
    <location>
        <begin position="317"/>
        <end position="334"/>
    </location>
</feature>
<feature type="compositionally biased region" description="Basic and acidic residues" evidence="1">
    <location>
        <begin position="1160"/>
        <end position="1173"/>
    </location>
</feature>
<feature type="compositionally biased region" description="Basic and acidic residues" evidence="1">
    <location>
        <begin position="747"/>
        <end position="774"/>
    </location>
</feature>
<feature type="compositionally biased region" description="Basic and acidic residues" evidence="1">
    <location>
        <begin position="574"/>
        <end position="584"/>
    </location>
</feature>
<feature type="compositionally biased region" description="Basic and acidic residues" evidence="1">
    <location>
        <begin position="614"/>
        <end position="624"/>
    </location>
</feature>
<dbReference type="EMBL" id="JADOXO010000207">
    <property type="protein sequence ID" value="KAF9809384.1"/>
    <property type="molecule type" value="Genomic_DNA"/>
</dbReference>
<organism evidence="2 3">
    <name type="scientific">Rhodonia placenta</name>
    <dbReference type="NCBI Taxonomy" id="104341"/>
    <lineage>
        <taxon>Eukaryota</taxon>
        <taxon>Fungi</taxon>
        <taxon>Dikarya</taxon>
        <taxon>Basidiomycota</taxon>
        <taxon>Agaricomycotina</taxon>
        <taxon>Agaricomycetes</taxon>
        <taxon>Polyporales</taxon>
        <taxon>Adustoporiaceae</taxon>
        <taxon>Rhodonia</taxon>
    </lineage>
</organism>
<feature type="compositionally biased region" description="Basic and acidic residues" evidence="1">
    <location>
        <begin position="1018"/>
        <end position="1069"/>
    </location>
</feature>
<comment type="caution">
    <text evidence="2">The sequence shown here is derived from an EMBL/GenBank/DDBJ whole genome shotgun (WGS) entry which is preliminary data.</text>
</comment>
<feature type="region of interest" description="Disordered" evidence="1">
    <location>
        <begin position="1"/>
        <end position="58"/>
    </location>
</feature>
<feature type="compositionally biased region" description="Basic and acidic residues" evidence="1">
    <location>
        <begin position="710"/>
        <end position="731"/>
    </location>
</feature>
<reference evidence="2" key="2">
    <citation type="journal article" name="Front. Microbiol.">
        <title>Degradative Capacity of Two Strains of Rhodonia placenta: From Phenotype to Genotype.</title>
        <authorList>
            <person name="Kolle M."/>
            <person name="Horta M.A.C."/>
            <person name="Nowrousian M."/>
            <person name="Ohm R.A."/>
            <person name="Benz J.P."/>
            <person name="Pilgard A."/>
        </authorList>
    </citation>
    <scope>NUCLEOTIDE SEQUENCE</scope>
    <source>
        <strain evidence="2">FPRL280</strain>
    </source>
</reference>
<proteinExistence type="predicted"/>
<dbReference type="Proteomes" id="UP000639403">
    <property type="component" value="Unassembled WGS sequence"/>
</dbReference>
<feature type="compositionally biased region" description="Basic and acidic residues" evidence="1">
    <location>
        <begin position="506"/>
        <end position="528"/>
    </location>
</feature>
<feature type="compositionally biased region" description="Basic and acidic residues" evidence="1">
    <location>
        <begin position="356"/>
        <end position="365"/>
    </location>
</feature>
<evidence type="ECO:0000313" key="3">
    <source>
        <dbReference type="Proteomes" id="UP000639403"/>
    </source>
</evidence>
<feature type="compositionally biased region" description="Basic and acidic residues" evidence="1">
    <location>
        <begin position="674"/>
        <end position="684"/>
    </location>
</feature>
<name>A0A8H7NYE1_9APHY</name>
<feature type="compositionally biased region" description="Basic and acidic residues" evidence="1">
    <location>
        <begin position="634"/>
        <end position="644"/>
    </location>
</feature>
<gene>
    <name evidence="2" type="ORF">IEO21_07425</name>
</gene>
<feature type="compositionally biased region" description="Basic and acidic residues" evidence="1">
    <location>
        <begin position="1234"/>
        <end position="1247"/>
    </location>
</feature>
<evidence type="ECO:0000313" key="2">
    <source>
        <dbReference type="EMBL" id="KAF9809384.1"/>
    </source>
</evidence>
<feature type="compositionally biased region" description="Basic and acidic residues" evidence="1">
    <location>
        <begin position="410"/>
        <end position="490"/>
    </location>
</feature>
<sequence length="1296" mass="144742">MSTRQNKKRKGRSNAMNRERTVTTLTEGPESSFLIPTPTEEPAGNLMSSPFSVASSGGGSNISPAAAFQLAPNSFAPFPYNGYMPPMPPPNFGPPQQHFFPSPPGPPGQKDLEALERLKDTIKNGQHEFFRAVPQPAVLANLYQGPRQPQSQVPPHPEQASSDRLQTNIAPKPASGTSYDNPAQAAAGLNPELNTRLGPQKSDHWDGSRKLMAPPSVSDSYANTNVLSALTALCTARLTPNICLQAVLMSPASTALSVSHTSSNESLSRSVPTSGNDPRLKDSDANVSNKPLFTQDAAPRSTEPERADNGMGIASARSHEPHSLSRTQSEKSLVKEPSSPEQKPFAVSQALSSVYDGRDDTRVSRESSWSYRNGMDKSRHEPDLPTPQSGRFSHTHDNDNRNPGSSPRFLPREKARELDRDRVRSKEYWERDRVREEHWDRDRDRRTDYTRPRDDKRTDDRPRAYEPRRPPTEQRPYDSRWAEASRRNDTTAKPPGDATSGASRIDPPDDRNPPDVRQSRPITEERSINRIPADVPQTKPPVDDHRTAVPLLPTDRPVRPSFDDRRGLPPPIDRQVRDSDDRRAPPSPVLPTDRSARPFDDRRHSIPPSSAAERPARPMDDRRLLVPPPATTERQMRPPEDRRLPPPSPVISERSARSSDDRRPPPPPPTVADRQVRTVDERRLPLSSGDRSIRPPVDDRRPPLPSSIDRAFRPAADDRRPNPAAVDERTSRPPVGSQLDSIVPRPSVDEHIRKPVGQDDIKPRLSGPLEDRISRPPPLLQDRLGTGGRPDGRLSHPPSRADDRSGRPAPTLEERLSLPPGADDRAPRPPHSEDRAIRPAAFPSSVSDRVPRPGPPDDRNTLLAEPARPVAGHNDRLLRPDERGRPPVSDRFGAPVPPSGERNAPPRAFHPAPRATSVARSSPRGPFKPRSRTRSPARSDIREFRPAGDHPRERSDLRPPYREADRYANDRRVEPSDVDPPSRFGAPYRRPATPVAADEPYTSRARPWAPSGETFTDDPARRPVDAHAYGRDWREGDHAYPDDWDARNGRTWERPVRDYDRDRVLDRDAGANNGWETREERERRVSSSFPPPPEHPAPAPRSFEQRPLSSRLTDGYIGDEPRYGREPERPHFASTPPPAVFSRVRPRSPSPVRRPGAVLDDLRPPVKRPRDDAYGSSGYYPPAPPPAETLPPRSTGDYPPSRLRTPPPASSASYYDDLRASAPPPYNSSASVLPRDRDYVDSRERAPEVTGYVPYDRREPVSRMPPPRSPPYSSRYGRDDRRYSVPPRNHIVSDPV</sequence>
<feature type="compositionally biased region" description="Basic and acidic residues" evidence="1">
    <location>
        <begin position="691"/>
        <end position="702"/>
    </location>
</feature>
<feature type="compositionally biased region" description="Basic residues" evidence="1">
    <location>
        <begin position="1"/>
        <end position="12"/>
    </location>
</feature>
<reference evidence="2" key="1">
    <citation type="submission" date="2020-11" db="EMBL/GenBank/DDBJ databases">
        <authorList>
            <person name="Koelle M."/>
            <person name="Horta M.A.C."/>
            <person name="Nowrousian M."/>
            <person name="Ohm R.A."/>
            <person name="Benz P."/>
            <person name="Pilgard A."/>
        </authorList>
    </citation>
    <scope>NUCLEOTIDE SEQUENCE</scope>
    <source>
        <strain evidence="2">FPRL280</strain>
    </source>
</reference>
<feature type="compositionally biased region" description="Polar residues" evidence="1">
    <location>
        <begin position="259"/>
        <end position="276"/>
    </location>
</feature>
<evidence type="ECO:0000256" key="1">
    <source>
        <dbReference type="SAM" id="MobiDB-lite"/>
    </source>
</evidence>
<feature type="compositionally biased region" description="Polar residues" evidence="1">
    <location>
        <begin position="46"/>
        <end position="55"/>
    </location>
</feature>
<feature type="compositionally biased region" description="Basic and acidic residues" evidence="1">
    <location>
        <begin position="556"/>
        <end position="567"/>
    </location>
</feature>
<feature type="compositionally biased region" description="Low complexity" evidence="1">
    <location>
        <begin position="902"/>
        <end position="915"/>
    </location>
</feature>